<evidence type="ECO:0000256" key="1">
    <source>
        <dbReference type="SAM" id="MobiDB-lite"/>
    </source>
</evidence>
<dbReference type="GeneID" id="93573751"/>
<dbReference type="RefSeq" id="XP_067475753.1">
    <property type="nucleotide sequence ID" value="XM_067621263.1"/>
</dbReference>
<keyword evidence="3" id="KW-1185">Reference proteome</keyword>
<feature type="region of interest" description="Disordered" evidence="1">
    <location>
        <begin position="65"/>
        <end position="89"/>
    </location>
</feature>
<dbReference type="STRING" id="767769.A0A1L9UA03"/>
<sequence>MEHDFHAAVLLASDPSLDPTAVDAVLQEELLAAYRLLEQSTSHVKGIPQVLQTLRVTLQGRRSRSEMSFGNGVSLREEAEETTSSSPEAGVGEMNWIQLWAEFIEAAPQLDLQQWTSLLDDIDETLGTEPLSSPQSCQGGQGCGSGLLVSTHVLSSPSGSESCLFCPVKMLQFISKKEQSLSRRDGSAIMQNAHESTNADELGQSHLSGALA</sequence>
<evidence type="ECO:0000313" key="3">
    <source>
        <dbReference type="Proteomes" id="UP000184499"/>
    </source>
</evidence>
<dbReference type="VEuPathDB" id="FungiDB:ASPBRDRAFT_198939"/>
<dbReference type="EMBL" id="KV878690">
    <property type="protein sequence ID" value="OJJ68504.1"/>
    <property type="molecule type" value="Genomic_DNA"/>
</dbReference>
<accession>A0A1L9UA03</accession>
<dbReference type="OrthoDB" id="3014581at2759"/>
<organism evidence="2 3">
    <name type="scientific">Aspergillus brasiliensis (strain CBS 101740 / IMI 381727 / IBT 21946)</name>
    <dbReference type="NCBI Taxonomy" id="767769"/>
    <lineage>
        <taxon>Eukaryota</taxon>
        <taxon>Fungi</taxon>
        <taxon>Dikarya</taxon>
        <taxon>Ascomycota</taxon>
        <taxon>Pezizomycotina</taxon>
        <taxon>Eurotiomycetes</taxon>
        <taxon>Eurotiomycetidae</taxon>
        <taxon>Eurotiales</taxon>
        <taxon>Aspergillaceae</taxon>
        <taxon>Aspergillus</taxon>
        <taxon>Aspergillus subgen. Circumdati</taxon>
    </lineage>
</organism>
<gene>
    <name evidence="2" type="ORF">ASPBRDRAFT_198939</name>
</gene>
<protein>
    <submittedName>
        <fullName evidence="2">Uncharacterized protein</fullName>
    </submittedName>
</protein>
<dbReference type="AlphaFoldDB" id="A0A1L9UA03"/>
<name>A0A1L9UA03_ASPBC</name>
<reference evidence="3" key="1">
    <citation type="journal article" date="2017" name="Genome Biol.">
        <title>Comparative genomics reveals high biological diversity and specific adaptations in the industrially and medically important fungal genus Aspergillus.</title>
        <authorList>
            <person name="de Vries R.P."/>
            <person name="Riley R."/>
            <person name="Wiebenga A."/>
            <person name="Aguilar-Osorio G."/>
            <person name="Amillis S."/>
            <person name="Uchima C.A."/>
            <person name="Anderluh G."/>
            <person name="Asadollahi M."/>
            <person name="Askin M."/>
            <person name="Barry K."/>
            <person name="Battaglia E."/>
            <person name="Bayram O."/>
            <person name="Benocci T."/>
            <person name="Braus-Stromeyer S.A."/>
            <person name="Caldana C."/>
            <person name="Canovas D."/>
            <person name="Cerqueira G.C."/>
            <person name="Chen F."/>
            <person name="Chen W."/>
            <person name="Choi C."/>
            <person name="Clum A."/>
            <person name="Dos Santos R.A."/>
            <person name="Damasio A.R."/>
            <person name="Diallinas G."/>
            <person name="Emri T."/>
            <person name="Fekete E."/>
            <person name="Flipphi M."/>
            <person name="Freyberg S."/>
            <person name="Gallo A."/>
            <person name="Gournas C."/>
            <person name="Habgood R."/>
            <person name="Hainaut M."/>
            <person name="Harispe M.L."/>
            <person name="Henrissat B."/>
            <person name="Hilden K.S."/>
            <person name="Hope R."/>
            <person name="Hossain A."/>
            <person name="Karabika E."/>
            <person name="Karaffa L."/>
            <person name="Karanyi Z."/>
            <person name="Krasevec N."/>
            <person name="Kuo A."/>
            <person name="Kusch H."/>
            <person name="LaButti K."/>
            <person name="Lagendijk E.L."/>
            <person name="Lapidus A."/>
            <person name="Levasseur A."/>
            <person name="Lindquist E."/>
            <person name="Lipzen A."/>
            <person name="Logrieco A.F."/>
            <person name="MacCabe A."/>
            <person name="Maekelae M.R."/>
            <person name="Malavazi I."/>
            <person name="Melin P."/>
            <person name="Meyer V."/>
            <person name="Mielnichuk N."/>
            <person name="Miskei M."/>
            <person name="Molnar A.P."/>
            <person name="Mule G."/>
            <person name="Ngan C.Y."/>
            <person name="Orejas M."/>
            <person name="Orosz E."/>
            <person name="Ouedraogo J.P."/>
            <person name="Overkamp K.M."/>
            <person name="Park H.-S."/>
            <person name="Perrone G."/>
            <person name="Piumi F."/>
            <person name="Punt P.J."/>
            <person name="Ram A.F."/>
            <person name="Ramon A."/>
            <person name="Rauscher S."/>
            <person name="Record E."/>
            <person name="Riano-Pachon D.M."/>
            <person name="Robert V."/>
            <person name="Roehrig J."/>
            <person name="Ruller R."/>
            <person name="Salamov A."/>
            <person name="Salih N.S."/>
            <person name="Samson R.A."/>
            <person name="Sandor E."/>
            <person name="Sanguinetti M."/>
            <person name="Schuetze T."/>
            <person name="Sepcic K."/>
            <person name="Shelest E."/>
            <person name="Sherlock G."/>
            <person name="Sophianopoulou V."/>
            <person name="Squina F.M."/>
            <person name="Sun H."/>
            <person name="Susca A."/>
            <person name="Todd R.B."/>
            <person name="Tsang A."/>
            <person name="Unkles S.E."/>
            <person name="van de Wiele N."/>
            <person name="van Rossen-Uffink D."/>
            <person name="Oliveira J.V."/>
            <person name="Vesth T.C."/>
            <person name="Visser J."/>
            <person name="Yu J.-H."/>
            <person name="Zhou M."/>
            <person name="Andersen M.R."/>
            <person name="Archer D.B."/>
            <person name="Baker S.E."/>
            <person name="Benoit I."/>
            <person name="Brakhage A.A."/>
            <person name="Braus G.H."/>
            <person name="Fischer R."/>
            <person name="Frisvad J.C."/>
            <person name="Goldman G.H."/>
            <person name="Houbraken J."/>
            <person name="Oakley B."/>
            <person name="Pocsi I."/>
            <person name="Scazzocchio C."/>
            <person name="Seiboth B."/>
            <person name="vanKuyk P.A."/>
            <person name="Wortman J."/>
            <person name="Dyer P.S."/>
            <person name="Grigoriev I.V."/>
        </authorList>
    </citation>
    <scope>NUCLEOTIDE SEQUENCE [LARGE SCALE GENOMIC DNA]</scope>
    <source>
        <strain evidence="3">CBS 101740 / IMI 381727 / IBT 21946</strain>
    </source>
</reference>
<proteinExistence type="predicted"/>
<evidence type="ECO:0000313" key="2">
    <source>
        <dbReference type="EMBL" id="OJJ68504.1"/>
    </source>
</evidence>
<dbReference type="Proteomes" id="UP000184499">
    <property type="component" value="Unassembled WGS sequence"/>
</dbReference>